<dbReference type="HOGENOM" id="CLU_023845_0_4_0"/>
<dbReference type="SUPFAM" id="SSF53448">
    <property type="entry name" value="Nucleotide-diphospho-sugar transferases"/>
    <property type="match status" value="1"/>
</dbReference>
<dbReference type="InterPro" id="IPR029044">
    <property type="entry name" value="Nucleotide-diphossugar_trans"/>
</dbReference>
<gene>
    <name evidence="1" type="ORF">HMPREF9015_01093</name>
</gene>
<reference evidence="1 2" key="1">
    <citation type="submission" date="2013-06" db="EMBL/GenBank/DDBJ databases">
        <authorList>
            <person name="Weinstock G."/>
            <person name="Sodergren E."/>
            <person name="Lobos E.A."/>
            <person name="Fulton L."/>
            <person name="Fulton R."/>
            <person name="Courtney L."/>
            <person name="Fronick C."/>
            <person name="O'Laughlin M."/>
            <person name="Godfrey J."/>
            <person name="Wilson R.M."/>
            <person name="Miner T."/>
            <person name="Farmer C."/>
            <person name="Delehaunty K."/>
            <person name="Cordes M."/>
            <person name="Minx P."/>
            <person name="Tomlinson C."/>
            <person name="Chen J."/>
            <person name="Wollam A."/>
            <person name="Pepin K.H."/>
            <person name="Bhonagiri V."/>
            <person name="Zhang X."/>
            <person name="Warren W."/>
            <person name="Mitreva M."/>
            <person name="Mardis E.R."/>
            <person name="Wilson R.K."/>
        </authorList>
    </citation>
    <scope>NUCLEOTIDE SEQUENCE [LARGE SCALE GENOMIC DNA]</scope>
    <source>
        <strain evidence="1 2">F0279</strain>
    </source>
</reference>
<dbReference type="EMBL" id="AWVM01000057">
    <property type="protein sequence ID" value="ERK51606.1"/>
    <property type="molecule type" value="Genomic_DNA"/>
</dbReference>
<sequence>KSNRGRHFFYFMRNFINKDTRLFMYDFTVCIVTYNTPKSDLEKIIKCFQSINLNFKLWISDNSETDELKNFFENIGDARIEYIFNDSNKGFGAGHNVIINKLINNSEISEFHLIINADIYFEKNVIEKIIQYMRDHNEIGQIGPKIRDFKRKFSYTCRLFPTPVNLIFRRFLPFKNIVEKMNYDYEMKWANFDDIMEVPILSGCFIFLRVSVLKEIGGFDEQYFMYMEDYDLCRRIGEKYKVIYYPKVEIFHEHEKASYKSKKLMILHMKSAIKYFNKWGWFFDKKRKIKNRECMDKYKCN</sequence>
<accession>U2Q5G3</accession>
<proteinExistence type="predicted"/>
<organism evidence="1 2">
    <name type="scientific">Leptotrichia wadei (strain F0279)</name>
    <dbReference type="NCBI Taxonomy" id="888055"/>
    <lineage>
        <taxon>Bacteria</taxon>
        <taxon>Fusobacteriati</taxon>
        <taxon>Fusobacteriota</taxon>
        <taxon>Fusobacteriia</taxon>
        <taxon>Fusobacteriales</taxon>
        <taxon>Leptotrichiaceae</taxon>
        <taxon>Leptotrichia</taxon>
    </lineage>
</organism>
<dbReference type="GO" id="GO:0016740">
    <property type="term" value="F:transferase activity"/>
    <property type="evidence" value="ECO:0007669"/>
    <property type="project" value="UniProtKB-KW"/>
</dbReference>
<name>U2Q5G3_LEPWF</name>
<dbReference type="PANTHER" id="PTHR43179">
    <property type="entry name" value="RHAMNOSYLTRANSFERASE WBBL"/>
    <property type="match status" value="1"/>
</dbReference>
<evidence type="ECO:0000313" key="2">
    <source>
        <dbReference type="Proteomes" id="UP000016626"/>
    </source>
</evidence>
<dbReference type="AlphaFoldDB" id="U2Q5G3"/>
<dbReference type="Pfam" id="PF13641">
    <property type="entry name" value="Glyco_tranf_2_3"/>
    <property type="match status" value="1"/>
</dbReference>
<protein>
    <submittedName>
        <fullName evidence="1">Glycosyltransferase, group 2 family protein</fullName>
    </submittedName>
</protein>
<dbReference type="eggNOG" id="COG1216">
    <property type="taxonomic scope" value="Bacteria"/>
</dbReference>
<dbReference type="Proteomes" id="UP000016626">
    <property type="component" value="Unassembled WGS sequence"/>
</dbReference>
<comment type="caution">
    <text evidence="1">The sequence shown here is derived from an EMBL/GenBank/DDBJ whole genome shotgun (WGS) entry which is preliminary data.</text>
</comment>
<feature type="non-terminal residue" evidence="1">
    <location>
        <position position="1"/>
    </location>
</feature>
<dbReference type="CDD" id="cd04186">
    <property type="entry name" value="GT_2_like_c"/>
    <property type="match status" value="1"/>
</dbReference>
<dbReference type="PATRIC" id="fig|888055.3.peg.1051"/>
<keyword evidence="1" id="KW-0808">Transferase</keyword>
<dbReference type="PANTHER" id="PTHR43179:SF10">
    <property type="entry name" value="GLYCOSYL TRANSFERASE"/>
    <property type="match status" value="1"/>
</dbReference>
<dbReference type="Gene3D" id="3.90.550.10">
    <property type="entry name" value="Spore Coat Polysaccharide Biosynthesis Protein SpsA, Chain A"/>
    <property type="match status" value="1"/>
</dbReference>
<evidence type="ECO:0000313" key="1">
    <source>
        <dbReference type="EMBL" id="ERK51606.1"/>
    </source>
</evidence>